<dbReference type="InterPro" id="IPR016160">
    <property type="entry name" value="Ald_DH_CS_CYS"/>
</dbReference>
<gene>
    <name evidence="5" type="ORF">GCM10009727_81020</name>
</gene>
<evidence type="ECO:0000259" key="4">
    <source>
        <dbReference type="Pfam" id="PF00171"/>
    </source>
</evidence>
<reference evidence="5 6" key="1">
    <citation type="journal article" date="2019" name="Int. J. Syst. Evol. Microbiol.">
        <title>The Global Catalogue of Microorganisms (GCM) 10K type strain sequencing project: providing services to taxonomists for standard genome sequencing and annotation.</title>
        <authorList>
            <consortium name="The Broad Institute Genomics Platform"/>
            <consortium name="The Broad Institute Genome Sequencing Center for Infectious Disease"/>
            <person name="Wu L."/>
            <person name="Ma J."/>
        </authorList>
    </citation>
    <scope>NUCLEOTIDE SEQUENCE [LARGE SCALE GENOMIC DNA]</scope>
    <source>
        <strain evidence="5 6">JCM 13850</strain>
    </source>
</reference>
<evidence type="ECO:0000313" key="6">
    <source>
        <dbReference type="Proteomes" id="UP001501020"/>
    </source>
</evidence>
<dbReference type="InterPro" id="IPR016161">
    <property type="entry name" value="Ald_DH/histidinol_DH"/>
</dbReference>
<dbReference type="PROSITE" id="PS00687">
    <property type="entry name" value="ALDEHYDE_DEHYDR_GLU"/>
    <property type="match status" value="1"/>
</dbReference>
<dbReference type="InterPro" id="IPR016162">
    <property type="entry name" value="Ald_DH_N"/>
</dbReference>
<organism evidence="5 6">
    <name type="scientific">Actinomadura napierensis</name>
    <dbReference type="NCBI Taxonomy" id="267854"/>
    <lineage>
        <taxon>Bacteria</taxon>
        <taxon>Bacillati</taxon>
        <taxon>Actinomycetota</taxon>
        <taxon>Actinomycetes</taxon>
        <taxon>Streptosporangiales</taxon>
        <taxon>Thermomonosporaceae</taxon>
        <taxon>Actinomadura</taxon>
    </lineage>
</organism>
<comment type="caution">
    <text evidence="5">The sequence shown here is derived from an EMBL/GenBank/DDBJ whole genome shotgun (WGS) entry which is preliminary data.</text>
</comment>
<evidence type="ECO:0000256" key="1">
    <source>
        <dbReference type="ARBA" id="ARBA00023002"/>
    </source>
</evidence>
<feature type="active site" evidence="2">
    <location>
        <position position="248"/>
    </location>
</feature>
<dbReference type="RefSeq" id="WP_344280641.1">
    <property type="nucleotide sequence ID" value="NZ_BAAAMR010000116.1"/>
</dbReference>
<proteinExistence type="inferred from homology"/>
<dbReference type="Gene3D" id="3.40.309.10">
    <property type="entry name" value="Aldehyde Dehydrogenase, Chain A, domain 2"/>
    <property type="match status" value="1"/>
</dbReference>
<evidence type="ECO:0000256" key="3">
    <source>
        <dbReference type="RuleBase" id="RU003345"/>
    </source>
</evidence>
<dbReference type="InterPro" id="IPR016163">
    <property type="entry name" value="Ald_DH_C"/>
</dbReference>
<feature type="domain" description="Aldehyde dehydrogenase" evidence="4">
    <location>
        <begin position="14"/>
        <end position="475"/>
    </location>
</feature>
<protein>
    <submittedName>
        <fullName evidence="5">Aldehyde dehydrogenase family protein</fullName>
    </submittedName>
</protein>
<name>A0ABN3AF03_9ACTN</name>
<dbReference type="InterPro" id="IPR015590">
    <property type="entry name" value="Aldehyde_DH_dom"/>
</dbReference>
<dbReference type="Pfam" id="PF00171">
    <property type="entry name" value="Aldedh"/>
    <property type="match status" value="1"/>
</dbReference>
<dbReference type="Gene3D" id="3.40.605.10">
    <property type="entry name" value="Aldehyde Dehydrogenase, Chain A, domain 1"/>
    <property type="match status" value="1"/>
</dbReference>
<sequence length="479" mass="50355">MTVHEGLNFIGGEWVPASSGVTFRRHNPADLGDVVGEFPESSAADVEKAVGSAVEGAAKWGATAAEKRADVLEAAARWLEDRAGDLVGELVREEGKTRAEAAMEISRTPRNLRFYAAEAHRIAGESYPSADGGLVYTRREPVGVVGAITPWNFPLNIPSRKLGPALAAGNAVVFKPSPVTPLLAQRLVEALLAGGLPANAIALVHGGAEAGAAVAADERVGAVTFTGSTRAGRAVHAAVGPSRRAQLEMGGKNPVVVMDDADLDRAAQIIVKGAFGLSGQACTGTSRVIAHDAVHDELLDRVVRAAEAQLVGNGLDDGVQMGPLAADFQLEKFLDYVRIGEEEGAKLVTGGRRLPGDGYFVAPAVFAGLTPDMRITREEIFGPVLGFQRASGLDEAIELANGTDYGLSAGIVTRDLDRALEFARRSETGLVKVNQPTSGMAMTVPFGGLKDSSTQTYKEQAGPSMMLFYLREKSIYVTP</sequence>
<accession>A0ABN3AF03</accession>
<keyword evidence="1 3" id="KW-0560">Oxidoreductase</keyword>
<dbReference type="Proteomes" id="UP001501020">
    <property type="component" value="Unassembled WGS sequence"/>
</dbReference>
<dbReference type="InterPro" id="IPR029510">
    <property type="entry name" value="Ald_DH_CS_GLU"/>
</dbReference>
<evidence type="ECO:0000256" key="2">
    <source>
        <dbReference type="PROSITE-ProRule" id="PRU10007"/>
    </source>
</evidence>
<dbReference type="PROSITE" id="PS00070">
    <property type="entry name" value="ALDEHYDE_DEHYDR_CYS"/>
    <property type="match status" value="1"/>
</dbReference>
<dbReference type="PANTHER" id="PTHR11699">
    <property type="entry name" value="ALDEHYDE DEHYDROGENASE-RELATED"/>
    <property type="match status" value="1"/>
</dbReference>
<dbReference type="EMBL" id="BAAAMR010000116">
    <property type="protein sequence ID" value="GAA2163990.1"/>
    <property type="molecule type" value="Genomic_DNA"/>
</dbReference>
<dbReference type="SUPFAM" id="SSF53720">
    <property type="entry name" value="ALDH-like"/>
    <property type="match status" value="1"/>
</dbReference>
<keyword evidence="6" id="KW-1185">Reference proteome</keyword>
<evidence type="ECO:0000313" key="5">
    <source>
        <dbReference type="EMBL" id="GAA2163990.1"/>
    </source>
</evidence>
<comment type="similarity">
    <text evidence="3">Belongs to the aldehyde dehydrogenase family.</text>
</comment>